<reference evidence="1" key="1">
    <citation type="submission" date="2022-03" db="EMBL/GenBank/DDBJ databases">
        <authorList>
            <person name="Martin C."/>
        </authorList>
    </citation>
    <scope>NUCLEOTIDE SEQUENCE</scope>
</reference>
<dbReference type="SUPFAM" id="SSF69318">
    <property type="entry name" value="Integrin alpha N-terminal domain"/>
    <property type="match status" value="1"/>
</dbReference>
<evidence type="ECO:0000313" key="2">
    <source>
        <dbReference type="Proteomes" id="UP000749559"/>
    </source>
</evidence>
<comment type="caution">
    <text evidence="1">The sequence shown here is derived from an EMBL/GenBank/DDBJ whole genome shotgun (WGS) entry which is preliminary data.</text>
</comment>
<organism evidence="1 2">
    <name type="scientific">Owenia fusiformis</name>
    <name type="common">Polychaete worm</name>
    <dbReference type="NCBI Taxonomy" id="6347"/>
    <lineage>
        <taxon>Eukaryota</taxon>
        <taxon>Metazoa</taxon>
        <taxon>Spiralia</taxon>
        <taxon>Lophotrochozoa</taxon>
        <taxon>Annelida</taxon>
        <taxon>Polychaeta</taxon>
        <taxon>Sedentaria</taxon>
        <taxon>Canalipalpata</taxon>
        <taxon>Sabellida</taxon>
        <taxon>Oweniida</taxon>
        <taxon>Oweniidae</taxon>
        <taxon>Owenia</taxon>
    </lineage>
</organism>
<dbReference type="EMBL" id="CAIIXF020000008">
    <property type="protein sequence ID" value="CAH1790844.1"/>
    <property type="molecule type" value="Genomic_DNA"/>
</dbReference>
<dbReference type="OrthoDB" id="10022113at2759"/>
<dbReference type="AlphaFoldDB" id="A0A8J1U7J6"/>
<gene>
    <name evidence="1" type="ORF">OFUS_LOCUS16005</name>
</gene>
<proteinExistence type="predicted"/>
<dbReference type="Proteomes" id="UP000749559">
    <property type="component" value="Unassembled WGS sequence"/>
</dbReference>
<keyword evidence="2" id="KW-1185">Reference proteome</keyword>
<dbReference type="InterPro" id="IPR028994">
    <property type="entry name" value="Integrin_alpha_N"/>
</dbReference>
<dbReference type="PANTHER" id="PTHR35836:SF1">
    <property type="entry name" value="VCBS REPEAT-CONTAINING PROTEIN"/>
    <property type="match status" value="1"/>
</dbReference>
<dbReference type="Gene3D" id="2.130.10.130">
    <property type="entry name" value="Integrin alpha, N-terminal"/>
    <property type="match status" value="1"/>
</dbReference>
<dbReference type="PANTHER" id="PTHR35836">
    <property type="entry name" value="VCBS REPEAT-CONTAINING PROTEIN"/>
    <property type="match status" value="1"/>
</dbReference>
<protein>
    <submittedName>
        <fullName evidence="1">Uncharacterized protein</fullName>
    </submittedName>
</protein>
<evidence type="ECO:0000313" key="1">
    <source>
        <dbReference type="EMBL" id="CAH1790844.1"/>
    </source>
</evidence>
<accession>A0A8J1U7J6</accession>
<name>A0A8J1U7J6_OWEFU</name>
<sequence length="431" mass="48103">MVVTWILVLSLGLAVQGQKLPHLVGSFAADTPGFTNLYEHRFPKNPKEKYSLIFSSFLPVPFVSDQILAVKHIGKFLGNVGAIKPGVLADDLTWPREPSQIPYEVFEKEAVCSPYGFLVPGKNDGSIEIIDVSGDKGKQYDIVRQPGVSAKDWFFHTVVWKDVNGDGRIDIITARARQELFTGITETEVLWLEHPTGNPFTQPWKQRSIAKDVAGVFIREAQLTSNFRTYNTIITPGYFTQKLSIFWTENIQERWDSPADVNHRTIDEGLGKYFDAQVVDMNNDGKPDVLFTINAAENGSIWILETPDDFKTGTFIRHKLADGFDSRSGLMGGGNPGSMKAFYPNERDTSKKPYIMMSGDDGGTAYILTPKSERKDDWEYELHTMLDEGEGVIIGKLSAADVDGDGYTEIFASSYTNEKVHVYSYGPARKG</sequence>